<keyword evidence="3" id="KW-1185">Reference proteome</keyword>
<dbReference type="Proteomes" id="UP000235388">
    <property type="component" value="Unassembled WGS sequence"/>
</dbReference>
<gene>
    <name evidence="2" type="ORF">PCANC_15474</name>
    <name evidence="1" type="ORF">PCANC_16179</name>
</gene>
<organism evidence="1 3">
    <name type="scientific">Puccinia coronata f. sp. avenae</name>
    <dbReference type="NCBI Taxonomy" id="200324"/>
    <lineage>
        <taxon>Eukaryota</taxon>
        <taxon>Fungi</taxon>
        <taxon>Dikarya</taxon>
        <taxon>Basidiomycota</taxon>
        <taxon>Pucciniomycotina</taxon>
        <taxon>Pucciniomycetes</taxon>
        <taxon>Pucciniales</taxon>
        <taxon>Pucciniaceae</taxon>
        <taxon>Puccinia</taxon>
    </lineage>
</organism>
<evidence type="ECO:0000313" key="3">
    <source>
        <dbReference type="Proteomes" id="UP000235388"/>
    </source>
</evidence>
<evidence type="ECO:0000313" key="1">
    <source>
        <dbReference type="EMBL" id="PLW18533.1"/>
    </source>
</evidence>
<proteinExistence type="predicted"/>
<comment type="caution">
    <text evidence="1">The sequence shown here is derived from an EMBL/GenBank/DDBJ whole genome shotgun (WGS) entry which is preliminary data.</text>
</comment>
<sequence>MAQNKGKHHLTTKQRAEVFGMVASGLNSKNIGGKSGGLTIPILLHPHHHQTSTSLLAILILIITRRPPHS</sequence>
<dbReference type="AlphaFoldDB" id="A0A2N5SZ62"/>
<accession>A0A2N5SZ62</accession>
<name>A0A2N5SZ62_9BASI</name>
<reference evidence="1 3" key="1">
    <citation type="submission" date="2017-11" db="EMBL/GenBank/DDBJ databases">
        <title>De novo assembly and phasing of dikaryotic genomes from two isolates of Puccinia coronata f. sp. avenae, the causal agent of oat crown rust.</title>
        <authorList>
            <person name="Miller M.E."/>
            <person name="Zhang Y."/>
            <person name="Omidvar V."/>
            <person name="Sperschneider J."/>
            <person name="Schwessinger B."/>
            <person name="Raley C."/>
            <person name="Palmer J.M."/>
            <person name="Garnica D."/>
            <person name="Upadhyaya N."/>
            <person name="Rathjen J."/>
            <person name="Taylor J.M."/>
            <person name="Park R.F."/>
            <person name="Dodds P.N."/>
            <person name="Hirsch C.D."/>
            <person name="Kianian S.F."/>
            <person name="Figueroa M."/>
        </authorList>
    </citation>
    <scope>NUCLEOTIDE SEQUENCE [LARGE SCALE GENOMIC DNA]</scope>
    <source>
        <strain evidence="1">12NC29</strain>
    </source>
</reference>
<dbReference type="EMBL" id="PGCJ01000829">
    <property type="protein sequence ID" value="PLW18533.1"/>
    <property type="molecule type" value="Genomic_DNA"/>
</dbReference>
<evidence type="ECO:0000313" key="2">
    <source>
        <dbReference type="EMBL" id="PLW48690.1"/>
    </source>
</evidence>
<dbReference type="EMBL" id="PGCJ01000101">
    <property type="protein sequence ID" value="PLW48690.1"/>
    <property type="molecule type" value="Genomic_DNA"/>
</dbReference>
<protein>
    <submittedName>
        <fullName evidence="1">Uncharacterized protein</fullName>
    </submittedName>
</protein>